<dbReference type="Proteomes" id="UP000488956">
    <property type="component" value="Unassembled WGS sequence"/>
</dbReference>
<evidence type="ECO:0000313" key="7">
    <source>
        <dbReference type="EMBL" id="KAE9208287.1"/>
    </source>
</evidence>
<dbReference type="EMBL" id="QXGA01001410">
    <property type="protein sequence ID" value="KAE9119770.1"/>
    <property type="molecule type" value="Genomic_DNA"/>
</dbReference>
<evidence type="ECO:0000313" key="16">
    <source>
        <dbReference type="Proteomes" id="UP000460718"/>
    </source>
</evidence>
<dbReference type="Proteomes" id="UP000440367">
    <property type="component" value="Unassembled WGS sequence"/>
</dbReference>
<reference evidence="16 17" key="1">
    <citation type="submission" date="2018-09" db="EMBL/GenBank/DDBJ databases">
        <title>Genomic investigation of the strawberry pathogen Phytophthora fragariae indicates pathogenicity is determined by transcriptional variation in three key races.</title>
        <authorList>
            <person name="Adams T.M."/>
            <person name="Armitage A.D."/>
            <person name="Sobczyk M.K."/>
            <person name="Bates H.J."/>
            <person name="Dunwell J.M."/>
            <person name="Nellist C.F."/>
            <person name="Harrison R.J."/>
        </authorList>
    </citation>
    <scope>NUCLEOTIDE SEQUENCE [LARGE SCALE GENOMIC DNA]</scope>
    <source>
        <strain evidence="9 12">A4</strain>
        <strain evidence="8 13">BC-1</strain>
        <strain evidence="6 17">BC-23</strain>
        <strain evidence="7 11">NOV-27</strain>
        <strain evidence="5 14">NOV-5</strain>
        <strain evidence="3 15">NOV-71</strain>
        <strain evidence="1 10">NOV-9</strain>
        <strain evidence="4 18">ONT-3</strain>
        <strain evidence="2 16">SCRP245</strain>
    </source>
</reference>
<evidence type="ECO:0000313" key="3">
    <source>
        <dbReference type="EMBL" id="KAE9088944.1"/>
    </source>
</evidence>
<evidence type="ECO:0000313" key="2">
    <source>
        <dbReference type="EMBL" id="KAE8977587.1"/>
    </source>
</evidence>
<accession>A0A6A3I737</accession>
<keyword evidence="11" id="KW-1185">Reference proteome</keyword>
<evidence type="ECO:0000313" key="15">
    <source>
        <dbReference type="Proteomes" id="UP000441208"/>
    </source>
</evidence>
<organism evidence="2 16">
    <name type="scientific">Phytophthora fragariae</name>
    <dbReference type="NCBI Taxonomy" id="53985"/>
    <lineage>
        <taxon>Eukaryota</taxon>
        <taxon>Sar</taxon>
        <taxon>Stramenopiles</taxon>
        <taxon>Oomycota</taxon>
        <taxon>Peronosporomycetes</taxon>
        <taxon>Peronosporales</taxon>
        <taxon>Peronosporaceae</taxon>
        <taxon>Phytophthora</taxon>
    </lineage>
</organism>
<evidence type="ECO:0000313" key="13">
    <source>
        <dbReference type="Proteomes" id="UP000440367"/>
    </source>
</evidence>
<evidence type="ECO:0000313" key="17">
    <source>
        <dbReference type="Proteomes" id="UP000476176"/>
    </source>
</evidence>
<sequence>MGASPYEAMALAGCMGSVAQQKVMGYSGLFSNDALTLSNEGFQALFVP</sequence>
<evidence type="ECO:0000313" key="1">
    <source>
        <dbReference type="EMBL" id="KAE8929572.1"/>
    </source>
</evidence>
<comment type="caution">
    <text evidence="2">The sequence shown here is derived from an EMBL/GenBank/DDBJ whole genome shotgun (WGS) entry which is preliminary data.</text>
</comment>
<dbReference type="EMBL" id="QXGF01001497">
    <property type="protein sequence ID" value="KAE8929572.1"/>
    <property type="molecule type" value="Genomic_DNA"/>
</dbReference>
<dbReference type="Proteomes" id="UP000440732">
    <property type="component" value="Unassembled WGS sequence"/>
</dbReference>
<dbReference type="Proteomes" id="UP000460718">
    <property type="component" value="Unassembled WGS sequence"/>
</dbReference>
<evidence type="ECO:0000313" key="12">
    <source>
        <dbReference type="Proteomes" id="UP000437068"/>
    </source>
</evidence>
<dbReference type="Proteomes" id="UP000476176">
    <property type="component" value="Unassembled WGS sequence"/>
</dbReference>
<proteinExistence type="predicted"/>
<evidence type="ECO:0000313" key="14">
    <source>
        <dbReference type="Proteomes" id="UP000440732"/>
    </source>
</evidence>
<evidence type="ECO:0000313" key="6">
    <source>
        <dbReference type="EMBL" id="KAE9203121.1"/>
    </source>
</evidence>
<evidence type="ECO:0000313" key="9">
    <source>
        <dbReference type="EMBL" id="KAE9292230.1"/>
    </source>
</evidence>
<evidence type="ECO:0000313" key="4">
    <source>
        <dbReference type="EMBL" id="KAE9089044.1"/>
    </source>
</evidence>
<dbReference type="EMBL" id="QXGB01000644">
    <property type="protein sequence ID" value="KAE9208287.1"/>
    <property type="molecule type" value="Genomic_DNA"/>
</dbReference>
<dbReference type="EMBL" id="QXFX01001514">
    <property type="protein sequence ID" value="KAE9089044.1"/>
    <property type="molecule type" value="Genomic_DNA"/>
</dbReference>
<dbReference type="Proteomes" id="UP000441208">
    <property type="component" value="Unassembled WGS sequence"/>
</dbReference>
<dbReference type="Proteomes" id="UP000437068">
    <property type="component" value="Unassembled WGS sequence"/>
</dbReference>
<dbReference type="EMBL" id="QXGD01000183">
    <property type="protein sequence ID" value="KAE9248878.1"/>
    <property type="molecule type" value="Genomic_DNA"/>
</dbReference>
<name>A0A6A3I737_9STRA</name>
<dbReference type="EMBL" id="QXFZ01001529">
    <property type="protein sequence ID" value="KAE9088944.1"/>
    <property type="molecule type" value="Genomic_DNA"/>
</dbReference>
<gene>
    <name evidence="9" type="ORF">PF001_g18806</name>
    <name evidence="8" type="ORF">PF002_g5554</name>
    <name evidence="6" type="ORF">PF004_g18222</name>
    <name evidence="7" type="ORF">PF005_g12276</name>
    <name evidence="5" type="ORF">PF006_g18285</name>
    <name evidence="3" type="ORF">PF007_g19783</name>
    <name evidence="1" type="ORF">PF009_g20313</name>
    <name evidence="4" type="ORF">PF010_g19152</name>
    <name evidence="2" type="ORF">PF011_g23593</name>
</gene>
<dbReference type="EMBL" id="QXFW01002541">
    <property type="protein sequence ID" value="KAE8977587.1"/>
    <property type="molecule type" value="Genomic_DNA"/>
</dbReference>
<dbReference type="Proteomes" id="UP000429523">
    <property type="component" value="Unassembled WGS sequence"/>
</dbReference>
<dbReference type="AlphaFoldDB" id="A0A6A3I737"/>
<evidence type="ECO:0000313" key="11">
    <source>
        <dbReference type="Proteomes" id="UP000433483"/>
    </source>
</evidence>
<dbReference type="EMBL" id="QXGC01001431">
    <property type="protein sequence ID" value="KAE9203121.1"/>
    <property type="molecule type" value="Genomic_DNA"/>
</dbReference>
<evidence type="ECO:0000313" key="10">
    <source>
        <dbReference type="Proteomes" id="UP000429523"/>
    </source>
</evidence>
<evidence type="ECO:0000313" key="18">
    <source>
        <dbReference type="Proteomes" id="UP000488956"/>
    </source>
</evidence>
<evidence type="ECO:0000313" key="5">
    <source>
        <dbReference type="EMBL" id="KAE9119770.1"/>
    </source>
</evidence>
<protein>
    <submittedName>
        <fullName evidence="2">Uncharacterized protein</fullName>
    </submittedName>
</protein>
<dbReference type="Proteomes" id="UP000433483">
    <property type="component" value="Unassembled WGS sequence"/>
</dbReference>
<evidence type="ECO:0000313" key="8">
    <source>
        <dbReference type="EMBL" id="KAE9248878.1"/>
    </source>
</evidence>
<dbReference type="EMBL" id="QXGE01001468">
    <property type="protein sequence ID" value="KAE9292230.1"/>
    <property type="molecule type" value="Genomic_DNA"/>
</dbReference>